<gene>
    <name evidence="1" type="ORF">THIOM_004699</name>
</gene>
<reference evidence="1 2" key="1">
    <citation type="submission" date="2016-05" db="EMBL/GenBank/DDBJ databases">
        <title>Single-cell genome of chain-forming Candidatus Thiomargarita nelsonii and comparison to other large sulfur-oxidizing bacteria.</title>
        <authorList>
            <person name="Winkel M."/>
            <person name="Salman V."/>
            <person name="Woyke T."/>
            <person name="Schulz-Vogt H."/>
            <person name="Richter M."/>
            <person name="Flood B."/>
            <person name="Bailey J."/>
            <person name="Amann R."/>
            <person name="Mussmann M."/>
        </authorList>
    </citation>
    <scope>NUCLEOTIDE SEQUENCE [LARGE SCALE GENOMIC DNA]</scope>
    <source>
        <strain evidence="1 2">THI036</strain>
    </source>
</reference>
<keyword evidence="2" id="KW-1185">Reference proteome</keyword>
<name>A0A176RVA7_9GAMM</name>
<organism evidence="1 2">
    <name type="scientific">Candidatus Thiomargarita nelsonii</name>
    <dbReference type="NCBI Taxonomy" id="1003181"/>
    <lineage>
        <taxon>Bacteria</taxon>
        <taxon>Pseudomonadati</taxon>
        <taxon>Pseudomonadota</taxon>
        <taxon>Gammaproteobacteria</taxon>
        <taxon>Thiotrichales</taxon>
        <taxon>Thiotrichaceae</taxon>
        <taxon>Thiomargarita</taxon>
    </lineage>
</organism>
<protein>
    <submittedName>
        <fullName evidence="1">Uncharacterized protein</fullName>
    </submittedName>
</protein>
<accession>A0A176RVA7</accession>
<dbReference type="Proteomes" id="UP000076962">
    <property type="component" value="Unassembled WGS sequence"/>
</dbReference>
<dbReference type="EMBL" id="LUTY01002713">
    <property type="protein sequence ID" value="OAD19658.1"/>
    <property type="molecule type" value="Genomic_DNA"/>
</dbReference>
<comment type="caution">
    <text evidence="1">The sequence shown here is derived from an EMBL/GenBank/DDBJ whole genome shotgun (WGS) entry which is preliminary data.</text>
</comment>
<evidence type="ECO:0000313" key="1">
    <source>
        <dbReference type="EMBL" id="OAD19658.1"/>
    </source>
</evidence>
<sequence length="59" mass="6305">MSGPKPGGCEECGGSGYKGQLFRKMSSVQDLRGFGDEVAGRPTSEVWAKKQSIILITDN</sequence>
<evidence type="ECO:0000313" key="2">
    <source>
        <dbReference type="Proteomes" id="UP000076962"/>
    </source>
</evidence>
<proteinExistence type="predicted"/>
<dbReference type="AlphaFoldDB" id="A0A176RVA7"/>